<sequence length="247" mass="28844">MIAFDYLIILGLVGFYLYDSAKLCFYNEFYLLNGFTAKFKSQMLVNHVSIFKKFLIIPQPFCPHYLCFKVRWQLTHHQDQQQVTEAEIRAIINLQKILKPLQPMIYLNTVLILVLLPIALIYKSSYLYLAILILSIYALNLINITWIFVRRKQLYLSNLKFSYLFIDALLCPPFALNLLQKISLNYDFKTDAITLSQHLLQADDFQALLSQTIADIELLKNNHDSEQVVIEQLTLKQNYLTNLLSPP</sequence>
<keyword evidence="1" id="KW-0472">Membrane</keyword>
<dbReference type="AlphaFoldDB" id="N8YCG0"/>
<dbReference type="HOGENOM" id="CLU_1072102_0_0_6"/>
<name>N8YCG0_ACIGI</name>
<evidence type="ECO:0000256" key="1">
    <source>
        <dbReference type="SAM" id="Phobius"/>
    </source>
</evidence>
<evidence type="ECO:0000313" key="2">
    <source>
        <dbReference type="EMBL" id="ENV18999.1"/>
    </source>
</evidence>
<accession>N8YCG0</accession>
<keyword evidence="3" id="KW-1185">Reference proteome</keyword>
<feature type="transmembrane region" description="Helical" evidence="1">
    <location>
        <begin position="161"/>
        <end position="179"/>
    </location>
</feature>
<keyword evidence="1" id="KW-0812">Transmembrane</keyword>
<reference evidence="2 3" key="1">
    <citation type="submission" date="2013-02" db="EMBL/GenBank/DDBJ databases">
        <title>The Genome Sequence of Acinetobacter guillouiae NIPH 991.</title>
        <authorList>
            <consortium name="The Broad Institute Genome Sequencing Platform"/>
            <consortium name="The Broad Institute Genome Sequencing Center for Infectious Disease"/>
            <person name="Cerqueira G."/>
            <person name="Feldgarden M."/>
            <person name="Courvalin P."/>
            <person name="Perichon B."/>
            <person name="Grillot-Courvalin C."/>
            <person name="Clermont D."/>
            <person name="Rocha E."/>
            <person name="Yoon E.-J."/>
            <person name="Nemec A."/>
            <person name="Walker B."/>
            <person name="Young S.K."/>
            <person name="Zeng Q."/>
            <person name="Gargeya S."/>
            <person name="Fitzgerald M."/>
            <person name="Haas B."/>
            <person name="Abouelleil A."/>
            <person name="Alvarado L."/>
            <person name="Arachchi H.M."/>
            <person name="Berlin A.M."/>
            <person name="Chapman S.B."/>
            <person name="Dewar J."/>
            <person name="Goldberg J."/>
            <person name="Griggs A."/>
            <person name="Gujja S."/>
            <person name="Hansen M."/>
            <person name="Howarth C."/>
            <person name="Imamovic A."/>
            <person name="Larimer J."/>
            <person name="McCowan C."/>
            <person name="Murphy C."/>
            <person name="Neiman D."/>
            <person name="Pearson M."/>
            <person name="Priest M."/>
            <person name="Roberts A."/>
            <person name="Saif S."/>
            <person name="Shea T."/>
            <person name="Sisk P."/>
            <person name="Sykes S."/>
            <person name="Wortman J."/>
            <person name="Nusbaum C."/>
            <person name="Birren B."/>
        </authorList>
    </citation>
    <scope>NUCLEOTIDE SEQUENCE [LARGE SCALE GENOMIC DNA]</scope>
    <source>
        <strain evidence="2 3">NIPH 991</strain>
    </source>
</reference>
<feature type="transmembrane region" description="Helical" evidence="1">
    <location>
        <begin position="6"/>
        <end position="25"/>
    </location>
</feature>
<dbReference type="RefSeq" id="WP_004816621.1">
    <property type="nucleotide sequence ID" value="NZ_KB849454.1"/>
</dbReference>
<dbReference type="PATRIC" id="fig|1217656.3.peg.89"/>
<organism evidence="2 3">
    <name type="scientific">Acinetobacter guillouiae NIPH 991</name>
    <dbReference type="NCBI Taxonomy" id="1217656"/>
    <lineage>
        <taxon>Bacteria</taxon>
        <taxon>Pseudomonadati</taxon>
        <taxon>Pseudomonadota</taxon>
        <taxon>Gammaproteobacteria</taxon>
        <taxon>Moraxellales</taxon>
        <taxon>Moraxellaceae</taxon>
        <taxon>Acinetobacter</taxon>
    </lineage>
</organism>
<proteinExistence type="predicted"/>
<evidence type="ECO:0008006" key="4">
    <source>
        <dbReference type="Google" id="ProtNLM"/>
    </source>
</evidence>
<gene>
    <name evidence="2" type="ORF">F964_00092</name>
</gene>
<evidence type="ECO:0000313" key="3">
    <source>
        <dbReference type="Proteomes" id="UP000013148"/>
    </source>
</evidence>
<dbReference type="Proteomes" id="UP000013148">
    <property type="component" value="Unassembled WGS sequence"/>
</dbReference>
<dbReference type="eggNOG" id="ENOG5033J6J">
    <property type="taxonomic scope" value="Bacteria"/>
</dbReference>
<feature type="transmembrane region" description="Helical" evidence="1">
    <location>
        <begin position="105"/>
        <end position="122"/>
    </location>
</feature>
<comment type="caution">
    <text evidence="2">The sequence shown here is derived from an EMBL/GenBank/DDBJ whole genome shotgun (WGS) entry which is preliminary data.</text>
</comment>
<keyword evidence="1" id="KW-1133">Transmembrane helix</keyword>
<dbReference type="EMBL" id="APPJ01000001">
    <property type="protein sequence ID" value="ENV18999.1"/>
    <property type="molecule type" value="Genomic_DNA"/>
</dbReference>
<protein>
    <recommendedName>
        <fullName evidence="4">Transmembrane protein</fullName>
    </recommendedName>
</protein>
<feature type="transmembrane region" description="Helical" evidence="1">
    <location>
        <begin position="128"/>
        <end position="149"/>
    </location>
</feature>